<dbReference type="Pfam" id="PF06210">
    <property type="entry name" value="DUF1003"/>
    <property type="match status" value="1"/>
</dbReference>
<feature type="transmembrane region" description="Helical" evidence="2">
    <location>
        <begin position="127"/>
        <end position="150"/>
    </location>
</feature>
<dbReference type="RefSeq" id="WP_377044183.1">
    <property type="nucleotide sequence ID" value="NZ_JBHLUN010000006.1"/>
</dbReference>
<dbReference type="Proteomes" id="UP001589865">
    <property type="component" value="Unassembled WGS sequence"/>
</dbReference>
<reference evidence="3 4" key="1">
    <citation type="submission" date="2024-09" db="EMBL/GenBank/DDBJ databases">
        <authorList>
            <person name="Sun Q."/>
            <person name="Mori K."/>
        </authorList>
    </citation>
    <scope>NUCLEOTIDE SEQUENCE [LARGE SCALE GENOMIC DNA]</scope>
    <source>
        <strain evidence="3 4">TBRC 5777</strain>
    </source>
</reference>
<keyword evidence="2" id="KW-0472">Membrane</keyword>
<comment type="caution">
    <text evidence="3">The sequence shown here is derived from an EMBL/GenBank/DDBJ whole genome shotgun (WGS) entry which is preliminary data.</text>
</comment>
<evidence type="ECO:0000313" key="4">
    <source>
        <dbReference type="Proteomes" id="UP001589865"/>
    </source>
</evidence>
<keyword evidence="2" id="KW-0812">Transmembrane</keyword>
<dbReference type="PANTHER" id="PTHR41386">
    <property type="entry name" value="INTEGRAL MEMBRANE PROTEIN-RELATED"/>
    <property type="match status" value="1"/>
</dbReference>
<evidence type="ECO:0000313" key="3">
    <source>
        <dbReference type="EMBL" id="MFC0408430.1"/>
    </source>
</evidence>
<sequence length="247" mass="27859">MTDTAPPPQPSGPEPADLPAKKGICALTGQVLPRRELMPLGMLRPELAERLLREKPGLSEESLVSRAEVARIRAAHVEELLEAERGELGELEHRVAESLAASSTLAEDTDSDYDEHRTPGEWLADRVASFGGSWSFLIAFALVLAAWMGFNLVRGEGSFDPYPFILLNLVLSCLAAVQAPIIMMSQRRTEAKDRARAMNDYAVNLKVELEVRHLHEKLDHILRRQWERLAEIQRLQLEIMQERRPRK</sequence>
<keyword evidence="2" id="KW-1133">Transmembrane helix</keyword>
<evidence type="ECO:0000256" key="2">
    <source>
        <dbReference type="SAM" id="Phobius"/>
    </source>
</evidence>
<proteinExistence type="predicted"/>
<dbReference type="EMBL" id="JBHLUN010000006">
    <property type="protein sequence ID" value="MFC0408430.1"/>
    <property type="molecule type" value="Genomic_DNA"/>
</dbReference>
<evidence type="ECO:0000256" key="1">
    <source>
        <dbReference type="SAM" id="MobiDB-lite"/>
    </source>
</evidence>
<name>A0ABV6JSV8_9PROT</name>
<organism evidence="3 4">
    <name type="scientific">Roseomonas elaeocarpi</name>
    <dbReference type="NCBI Taxonomy" id="907779"/>
    <lineage>
        <taxon>Bacteria</taxon>
        <taxon>Pseudomonadati</taxon>
        <taxon>Pseudomonadota</taxon>
        <taxon>Alphaproteobacteria</taxon>
        <taxon>Acetobacterales</taxon>
        <taxon>Roseomonadaceae</taxon>
        <taxon>Roseomonas</taxon>
    </lineage>
</organism>
<feature type="compositionally biased region" description="Pro residues" evidence="1">
    <location>
        <begin position="1"/>
        <end position="13"/>
    </location>
</feature>
<accession>A0ABV6JSV8</accession>
<protein>
    <submittedName>
        <fullName evidence="3">DUF1003 domain-containing protein</fullName>
    </submittedName>
</protein>
<keyword evidence="4" id="KW-1185">Reference proteome</keyword>
<feature type="region of interest" description="Disordered" evidence="1">
    <location>
        <begin position="1"/>
        <end position="22"/>
    </location>
</feature>
<gene>
    <name evidence="3" type="ORF">ACFFGY_09240</name>
</gene>
<dbReference type="PANTHER" id="PTHR41386:SF1">
    <property type="entry name" value="MEMBRANE PROTEIN"/>
    <property type="match status" value="1"/>
</dbReference>
<dbReference type="InterPro" id="IPR010406">
    <property type="entry name" value="DUF1003"/>
</dbReference>
<feature type="transmembrane region" description="Helical" evidence="2">
    <location>
        <begin position="162"/>
        <end position="184"/>
    </location>
</feature>